<protein>
    <submittedName>
        <fullName evidence="2">Uncharacterized protein</fullName>
    </submittedName>
</protein>
<evidence type="ECO:0000256" key="1">
    <source>
        <dbReference type="SAM" id="MobiDB-lite"/>
    </source>
</evidence>
<organism evidence="2 3">
    <name type="scientific">Corynespora cassiicola Philippines</name>
    <dbReference type="NCBI Taxonomy" id="1448308"/>
    <lineage>
        <taxon>Eukaryota</taxon>
        <taxon>Fungi</taxon>
        <taxon>Dikarya</taxon>
        <taxon>Ascomycota</taxon>
        <taxon>Pezizomycotina</taxon>
        <taxon>Dothideomycetes</taxon>
        <taxon>Pleosporomycetidae</taxon>
        <taxon>Pleosporales</taxon>
        <taxon>Corynesporascaceae</taxon>
        <taxon>Corynespora</taxon>
    </lineage>
</organism>
<evidence type="ECO:0000313" key="3">
    <source>
        <dbReference type="Proteomes" id="UP000240883"/>
    </source>
</evidence>
<dbReference type="Proteomes" id="UP000240883">
    <property type="component" value="Unassembled WGS sequence"/>
</dbReference>
<reference evidence="2 3" key="1">
    <citation type="journal article" date="2018" name="Front. Microbiol.">
        <title>Genome-Wide Analysis of Corynespora cassiicola Leaf Fall Disease Putative Effectors.</title>
        <authorList>
            <person name="Lopez D."/>
            <person name="Ribeiro S."/>
            <person name="Label P."/>
            <person name="Fumanal B."/>
            <person name="Venisse J.S."/>
            <person name="Kohler A."/>
            <person name="de Oliveira R.R."/>
            <person name="Labutti K."/>
            <person name="Lipzen A."/>
            <person name="Lail K."/>
            <person name="Bauer D."/>
            <person name="Ohm R.A."/>
            <person name="Barry K.W."/>
            <person name="Spatafora J."/>
            <person name="Grigoriev I.V."/>
            <person name="Martin F.M."/>
            <person name="Pujade-Renaud V."/>
        </authorList>
    </citation>
    <scope>NUCLEOTIDE SEQUENCE [LARGE SCALE GENOMIC DNA]</scope>
    <source>
        <strain evidence="2 3">Philippines</strain>
    </source>
</reference>
<dbReference type="EMBL" id="KZ678135">
    <property type="protein sequence ID" value="PSN66941.1"/>
    <property type="molecule type" value="Genomic_DNA"/>
</dbReference>
<evidence type="ECO:0000313" key="2">
    <source>
        <dbReference type="EMBL" id="PSN66941.1"/>
    </source>
</evidence>
<name>A0A2T2NNC4_CORCC</name>
<proteinExistence type="predicted"/>
<feature type="compositionally biased region" description="Polar residues" evidence="1">
    <location>
        <begin position="83"/>
        <end position="94"/>
    </location>
</feature>
<dbReference type="AlphaFoldDB" id="A0A2T2NNC4"/>
<feature type="region of interest" description="Disordered" evidence="1">
    <location>
        <begin position="1"/>
        <end position="145"/>
    </location>
</feature>
<feature type="compositionally biased region" description="Basic and acidic residues" evidence="1">
    <location>
        <begin position="26"/>
        <end position="37"/>
    </location>
</feature>
<gene>
    <name evidence="2" type="ORF">BS50DRAFT_667099</name>
</gene>
<accession>A0A2T2NNC4</accession>
<keyword evidence="3" id="KW-1185">Reference proteome</keyword>
<sequence>MNPHRPANGSHCPGYVAYTDQTNRQRTSDSKEEHDIYSSEQRSSGSCFNAPKLAGNPVKPYESVSEQADRIFPSHPNPRPEQGNRTDVSNSHGSTRNDRPGPSDSHGSAPVRRRRAPKEDSTERPLLNSSTSPEYAPGNTAGRNVFSPKAAVKKNFRGPVELNHSGIHARPIGLHAPTFPDKTCRESKPCSPHEDSNYGLIHRVLRKTFCCK</sequence>
<feature type="compositionally biased region" description="Polar residues" evidence="1">
    <location>
        <begin position="38"/>
        <end position="47"/>
    </location>
</feature>